<keyword evidence="1" id="KW-0175">Coiled coil</keyword>
<reference evidence="2 3" key="1">
    <citation type="submission" date="2020-10" db="EMBL/GenBank/DDBJ databases">
        <title>Phylogeny of dyella-like bacteria.</title>
        <authorList>
            <person name="Fu J."/>
        </authorList>
    </citation>
    <scope>NUCLEOTIDE SEQUENCE [LARGE SCALE GENOMIC DNA]</scope>
    <source>
        <strain evidence="2 3">DHG40</strain>
    </source>
</reference>
<dbReference type="Proteomes" id="UP001620409">
    <property type="component" value="Unassembled WGS sequence"/>
</dbReference>
<protein>
    <submittedName>
        <fullName evidence="2">DUF3209 family protein</fullName>
    </submittedName>
</protein>
<dbReference type="Gene3D" id="1.10.287.2500">
    <property type="match status" value="1"/>
</dbReference>
<evidence type="ECO:0000256" key="1">
    <source>
        <dbReference type="SAM" id="Coils"/>
    </source>
</evidence>
<dbReference type="InterPro" id="IPR049070">
    <property type="entry name" value="T6SS_Tsi2-like"/>
</dbReference>
<dbReference type="EMBL" id="JADIKI010000021">
    <property type="protein sequence ID" value="MFK2853245.1"/>
    <property type="molecule type" value="Genomic_DNA"/>
</dbReference>
<dbReference type="Pfam" id="PF21643">
    <property type="entry name" value="T6SS_Tsi2-like"/>
    <property type="match status" value="1"/>
</dbReference>
<evidence type="ECO:0000313" key="2">
    <source>
        <dbReference type="EMBL" id="MFK2853245.1"/>
    </source>
</evidence>
<gene>
    <name evidence="2" type="ORF">ISP18_01375</name>
</gene>
<organism evidence="2 3">
    <name type="scientific">Dyella humi</name>
    <dbReference type="NCBI Taxonomy" id="1770547"/>
    <lineage>
        <taxon>Bacteria</taxon>
        <taxon>Pseudomonadati</taxon>
        <taxon>Pseudomonadota</taxon>
        <taxon>Gammaproteobacteria</taxon>
        <taxon>Lysobacterales</taxon>
        <taxon>Rhodanobacteraceae</taxon>
        <taxon>Dyella</taxon>
    </lineage>
</organism>
<evidence type="ECO:0000313" key="3">
    <source>
        <dbReference type="Proteomes" id="UP001620409"/>
    </source>
</evidence>
<sequence length="72" mass="8235">MEISIQTLAVCVRAVDAKARELQEQIAASDDPELSYLEEELLSYSKAESELERLYIEAQKTARNFPPYDELL</sequence>
<name>A0ABW8IEZ6_9GAMM</name>
<comment type="caution">
    <text evidence="2">The sequence shown here is derived from an EMBL/GenBank/DDBJ whole genome shotgun (WGS) entry which is preliminary data.</text>
</comment>
<accession>A0ABW8IEZ6</accession>
<feature type="coiled-coil region" evidence="1">
    <location>
        <begin position="37"/>
        <end position="64"/>
    </location>
</feature>
<dbReference type="InterPro" id="IPR053756">
    <property type="entry name" value="Toxin_immunity_effector"/>
</dbReference>
<proteinExistence type="predicted"/>
<keyword evidence="3" id="KW-1185">Reference proteome</keyword>
<dbReference type="RefSeq" id="WP_380016295.1">
    <property type="nucleotide sequence ID" value="NZ_JADIKI010000021.1"/>
</dbReference>